<dbReference type="KEGG" id="pcot:PCOAH_00022110"/>
<accession>A0A1B1DYC6</accession>
<evidence type="ECO:0000256" key="1">
    <source>
        <dbReference type="SAM" id="MobiDB-lite"/>
    </source>
</evidence>
<dbReference type="GeneID" id="30908937"/>
<feature type="compositionally biased region" description="Acidic residues" evidence="1">
    <location>
        <begin position="187"/>
        <end position="215"/>
    </location>
</feature>
<feature type="compositionally biased region" description="Basic and acidic residues" evidence="1">
    <location>
        <begin position="111"/>
        <end position="128"/>
    </location>
</feature>
<evidence type="ECO:0000313" key="4">
    <source>
        <dbReference type="EMBL" id="ANQ07786.1"/>
    </source>
</evidence>
<reference evidence="5" key="1">
    <citation type="submission" date="2016-06" db="EMBL/GenBank/DDBJ databases">
        <title>First high quality genome sequence of Plasmodium coatneyi using continuous long reads from single molecule, real-time sequencing.</title>
        <authorList>
            <person name="Chien J.-T."/>
            <person name="Pakala S.B."/>
            <person name="Geraldo J.A."/>
            <person name="Lapp S.A."/>
            <person name="Barnwell J.W."/>
            <person name="Kissinger J.C."/>
            <person name="Galinski M.R."/>
            <person name="Humphrey J.C."/>
        </authorList>
    </citation>
    <scope>NUCLEOTIDE SEQUENCE [LARGE SCALE GENOMIC DNA]</scope>
    <source>
        <strain evidence="5">Hackeri</strain>
    </source>
</reference>
<feature type="compositionally biased region" description="Basic and acidic residues" evidence="1">
    <location>
        <begin position="69"/>
        <end position="99"/>
    </location>
</feature>
<feature type="compositionally biased region" description="Basic and acidic residues" evidence="1">
    <location>
        <begin position="266"/>
        <end position="275"/>
    </location>
</feature>
<feature type="compositionally biased region" description="Basic and acidic residues" evidence="1">
    <location>
        <begin position="229"/>
        <end position="259"/>
    </location>
</feature>
<keyword evidence="2" id="KW-1133">Transmembrane helix</keyword>
<feature type="compositionally biased region" description="Polar residues" evidence="1">
    <location>
        <begin position="50"/>
        <end position="67"/>
    </location>
</feature>
<evidence type="ECO:0000256" key="2">
    <source>
        <dbReference type="SAM" id="Phobius"/>
    </source>
</evidence>
<dbReference type="AlphaFoldDB" id="A0A1B1DYC6"/>
<feature type="compositionally biased region" description="Basic and acidic residues" evidence="1">
    <location>
        <begin position="155"/>
        <end position="186"/>
    </location>
</feature>
<feature type="compositionally biased region" description="Acidic residues" evidence="1">
    <location>
        <begin position="129"/>
        <end position="154"/>
    </location>
</feature>
<feature type="compositionally biased region" description="Basic and acidic residues" evidence="1">
    <location>
        <begin position="466"/>
        <end position="482"/>
    </location>
</feature>
<keyword evidence="2" id="KW-0812">Transmembrane</keyword>
<feature type="compositionally biased region" description="Basic residues" evidence="1">
    <location>
        <begin position="36"/>
        <end position="45"/>
    </location>
</feature>
<name>A0A1B1DYC6_9APIC</name>
<gene>
    <name evidence="4" type="ORF">PCOAH_00022110</name>
</gene>
<feature type="region of interest" description="Disordered" evidence="1">
    <location>
        <begin position="388"/>
        <end position="408"/>
    </location>
</feature>
<sequence>MIIFYLALLYYANTDADSQTKSNQNYLLKNHESSKISRKKARKYDKHGLSNFTDYSFASKTETSNSEVHAGKDGKKEEKEKKNDTGKDDLKGKQEEHAVPEGGVKQAVQEKNGEKKPSNEEKSKKESKDDAEEDDNVDEEGEDDSDGEDDEEDGEPKINSKKEKGILKEDKKGGDNKEKKKQTKGDFDDDENSEEDEADDENEGDDDDEDDEEEETGKKPSQKKNIGKQQKESNKNGDKGKKEINAHGGHENKHEDHHGAPTVGKHQGDNNDKQHGQKTHNTTHEKQQSGKEANNNNASHNNPEVKTNAPNLNNIEQKQPTSPPPSNVAQKVVPTVNAFVPKKQDPISPYNNNVKINEDIHIPDDIKKDFMKLLRSVVQLNIKEALHQGNNHHPHGDQQKNSSGMPPTYMNAPHGNGTKNTSFLNKLTDHFKKYMMYYLGGLVVLSAFVLAMQCSDVSDKKRKNPAKRDRTKITNYRRDIES</sequence>
<dbReference type="EMBL" id="CP016246">
    <property type="protein sequence ID" value="ANQ07786.1"/>
    <property type="molecule type" value="Genomic_DNA"/>
</dbReference>
<dbReference type="RefSeq" id="XP_019914481.1">
    <property type="nucleotide sequence ID" value="XM_020059018.1"/>
</dbReference>
<feature type="region of interest" description="Disordered" evidence="1">
    <location>
        <begin position="28"/>
        <end position="329"/>
    </location>
</feature>
<feature type="transmembrane region" description="Helical" evidence="2">
    <location>
        <begin position="434"/>
        <end position="452"/>
    </location>
</feature>
<protein>
    <submittedName>
        <fullName evidence="4">Uncharacterized protein</fullName>
    </submittedName>
</protein>
<proteinExistence type="predicted"/>
<feature type="chain" id="PRO_5008521369" evidence="3">
    <location>
        <begin position="17"/>
        <end position="482"/>
    </location>
</feature>
<keyword evidence="5" id="KW-1185">Reference proteome</keyword>
<dbReference type="OrthoDB" id="387578at2759"/>
<evidence type="ECO:0000313" key="5">
    <source>
        <dbReference type="Proteomes" id="UP000092716"/>
    </source>
</evidence>
<keyword evidence="3" id="KW-0732">Signal</keyword>
<keyword evidence="2" id="KW-0472">Membrane</keyword>
<dbReference type="VEuPathDB" id="PlasmoDB:PCOAH_00022110"/>
<feature type="compositionally biased region" description="Low complexity" evidence="1">
    <location>
        <begin position="293"/>
        <end position="302"/>
    </location>
</feature>
<feature type="signal peptide" evidence="3">
    <location>
        <begin position="1"/>
        <end position="16"/>
    </location>
</feature>
<feature type="compositionally biased region" description="Polar residues" evidence="1">
    <location>
        <begin position="304"/>
        <end position="320"/>
    </location>
</feature>
<organism evidence="4 5">
    <name type="scientific">Plasmodium coatneyi</name>
    <dbReference type="NCBI Taxonomy" id="208452"/>
    <lineage>
        <taxon>Eukaryota</taxon>
        <taxon>Sar</taxon>
        <taxon>Alveolata</taxon>
        <taxon>Apicomplexa</taxon>
        <taxon>Aconoidasida</taxon>
        <taxon>Haemosporida</taxon>
        <taxon>Plasmodiidae</taxon>
        <taxon>Plasmodium</taxon>
    </lineage>
</organism>
<feature type="region of interest" description="Disordered" evidence="1">
    <location>
        <begin position="458"/>
        <end position="482"/>
    </location>
</feature>
<dbReference type="Proteomes" id="UP000092716">
    <property type="component" value="Chromosome 8"/>
</dbReference>
<evidence type="ECO:0000256" key="3">
    <source>
        <dbReference type="SAM" id="SignalP"/>
    </source>
</evidence>